<dbReference type="EMBL" id="JANBVO010000006">
    <property type="protein sequence ID" value="KAJ9151188.1"/>
    <property type="molecule type" value="Genomic_DNA"/>
</dbReference>
<comment type="caution">
    <text evidence="2">The sequence shown here is derived from an EMBL/GenBank/DDBJ whole genome shotgun (WGS) entry which is preliminary data.</text>
</comment>
<dbReference type="AlphaFoldDB" id="A0AA38VX30"/>
<proteinExistence type="predicted"/>
<gene>
    <name evidence="2" type="ORF">NKR23_g3017</name>
</gene>
<dbReference type="GO" id="GO:0030695">
    <property type="term" value="F:GTPase regulator activity"/>
    <property type="evidence" value="ECO:0007669"/>
    <property type="project" value="TreeGrafter"/>
</dbReference>
<evidence type="ECO:0000313" key="2">
    <source>
        <dbReference type="EMBL" id="KAJ9151188.1"/>
    </source>
</evidence>
<sequence length="628" mass="69058">MDALLARFGVQAVNYAIRSGIALTSTYAIKQCSRLVKTIDDKNLRAELKSLQATLRTKVKIISPAIDLIEFRSGRGNVFLESAVPLAKSLHRDIVRLGKRLEKAAAAEEGSRLTGNAARTAEQHHAELLLIIDDIKSLLARIDRDSHLIQMAIGCSGESLSTSVPSGVSPSRLLQASALVNFGDIHFASDPTRPIQIGPAFTLSLYMLFVGHSAQKTQNDVRSPSTPLTPEHSGAGTPLKEAPYGIGEGERKPIWQEVIHKARARLCRTPFHWEFDHQRGYTPPLTDPTSRYVGVEAAITKLSRADEYAYHLEIVEDLDDGRLHDEEPQHVKPYDDVLHAGIRESIPIHQISKIFYTDTARILNIGNSDDVGGNPINPVLLLKRDANAPKPWKTTDAAADDESGLRPGEPSESESDDSGDQDDIDRQLLEESETPNSVSESTIDPLKWQLPSHLDPEWFAFEVFFEDDEEEDSSDSEDEAVGDESDGVDTMSATPKRLRAPQRSSLDAKLLAQIKSLTIGSSPVPRDSPQPSSLSDTAPGHMDSSDSFVARSPFGAITSSLSLMEMLVRLTSLQEFQQASHLSIPDPVLSFFLEESSTTGLKGEAKWKLRNEAKRRMGFDPYTDTPSK</sequence>
<dbReference type="Proteomes" id="UP001174694">
    <property type="component" value="Unassembled WGS sequence"/>
</dbReference>
<feature type="compositionally biased region" description="Acidic residues" evidence="1">
    <location>
        <begin position="467"/>
        <end position="487"/>
    </location>
</feature>
<dbReference type="PANTHER" id="PTHR31010:SF2">
    <property type="entry name" value="RAN-SPECIFIC GTPASE-ACTIVATING PROTEIN 30"/>
    <property type="match status" value="1"/>
</dbReference>
<feature type="region of interest" description="Disordered" evidence="1">
    <location>
        <begin position="467"/>
        <end position="505"/>
    </location>
</feature>
<dbReference type="Pfam" id="PF05508">
    <property type="entry name" value="Ran-binding"/>
    <property type="match status" value="1"/>
</dbReference>
<evidence type="ECO:0000313" key="3">
    <source>
        <dbReference type="Proteomes" id="UP001174694"/>
    </source>
</evidence>
<feature type="region of interest" description="Disordered" evidence="1">
    <location>
        <begin position="217"/>
        <end position="246"/>
    </location>
</feature>
<keyword evidence="3" id="KW-1185">Reference proteome</keyword>
<reference evidence="2" key="1">
    <citation type="submission" date="2022-07" db="EMBL/GenBank/DDBJ databases">
        <title>Fungi with potential for degradation of polypropylene.</title>
        <authorList>
            <person name="Gostincar C."/>
        </authorList>
    </citation>
    <scope>NUCLEOTIDE SEQUENCE</scope>
    <source>
        <strain evidence="2">EXF-13308</strain>
    </source>
</reference>
<feature type="compositionally biased region" description="Polar residues" evidence="1">
    <location>
        <begin position="217"/>
        <end position="228"/>
    </location>
</feature>
<organism evidence="2 3">
    <name type="scientific">Pleurostoma richardsiae</name>
    <dbReference type="NCBI Taxonomy" id="41990"/>
    <lineage>
        <taxon>Eukaryota</taxon>
        <taxon>Fungi</taxon>
        <taxon>Dikarya</taxon>
        <taxon>Ascomycota</taxon>
        <taxon>Pezizomycotina</taxon>
        <taxon>Sordariomycetes</taxon>
        <taxon>Sordariomycetidae</taxon>
        <taxon>Calosphaeriales</taxon>
        <taxon>Pleurostomataceae</taxon>
        <taxon>Pleurostoma</taxon>
    </lineage>
</organism>
<accession>A0AA38VX30</accession>
<dbReference type="PANTHER" id="PTHR31010">
    <property type="entry name" value="RAN-SPECIFIC GTPASE-ACTIVATING PROTEIN 30-RELATED"/>
    <property type="match status" value="1"/>
</dbReference>
<dbReference type="GO" id="GO:0005634">
    <property type="term" value="C:nucleus"/>
    <property type="evidence" value="ECO:0007669"/>
    <property type="project" value="TreeGrafter"/>
</dbReference>
<feature type="compositionally biased region" description="Acidic residues" evidence="1">
    <location>
        <begin position="411"/>
        <end position="422"/>
    </location>
</feature>
<protein>
    <submittedName>
        <fullName evidence="2">RanGTP-binding protein</fullName>
    </submittedName>
</protein>
<feature type="region of interest" description="Disordered" evidence="1">
    <location>
        <begin position="518"/>
        <end position="546"/>
    </location>
</feature>
<name>A0AA38VX30_9PEZI</name>
<dbReference type="InterPro" id="IPR008812">
    <property type="entry name" value="Ran_GTP-bd-rel"/>
</dbReference>
<evidence type="ECO:0000256" key="1">
    <source>
        <dbReference type="SAM" id="MobiDB-lite"/>
    </source>
</evidence>
<feature type="region of interest" description="Disordered" evidence="1">
    <location>
        <begin position="390"/>
        <end position="422"/>
    </location>
</feature>
<dbReference type="GO" id="GO:0005737">
    <property type="term" value="C:cytoplasm"/>
    <property type="evidence" value="ECO:0007669"/>
    <property type="project" value="TreeGrafter"/>
</dbReference>